<evidence type="ECO:0000313" key="1">
    <source>
        <dbReference type="EMBL" id="REG94128.1"/>
    </source>
</evidence>
<accession>A0A3E0E796</accession>
<gene>
    <name evidence="1" type="ORF">C8P67_113100</name>
</gene>
<reference evidence="1 2" key="1">
    <citation type="submission" date="2018-08" db="EMBL/GenBank/DDBJ databases">
        <title>Genomic Encyclopedia of Archaeal and Bacterial Type Strains, Phase II (KMG-II): from individual species to whole genera.</title>
        <authorList>
            <person name="Goeker M."/>
        </authorList>
    </citation>
    <scope>NUCLEOTIDE SEQUENCE [LARGE SCALE GENOMIC DNA]</scope>
    <source>
        <strain evidence="1 2">DSM 100880</strain>
    </source>
</reference>
<sequence>MCSVFALGMETTSYCGGVRHNRYSEQPDPCGNAQIYKIYPLIFTGIPETISTTVSAFWAMY</sequence>
<protein>
    <submittedName>
        <fullName evidence="1">Uncharacterized protein</fullName>
    </submittedName>
</protein>
<evidence type="ECO:0000313" key="2">
    <source>
        <dbReference type="Proteomes" id="UP000257136"/>
    </source>
</evidence>
<dbReference type="Proteomes" id="UP000257136">
    <property type="component" value="Unassembled WGS sequence"/>
</dbReference>
<comment type="caution">
    <text evidence="1">The sequence shown here is derived from an EMBL/GenBank/DDBJ whole genome shotgun (WGS) entry which is preliminary data.</text>
</comment>
<organism evidence="1 2">
    <name type="scientific">Flavobacterium aquicola</name>
    <dbReference type="NCBI Taxonomy" id="1682742"/>
    <lineage>
        <taxon>Bacteria</taxon>
        <taxon>Pseudomonadati</taxon>
        <taxon>Bacteroidota</taxon>
        <taxon>Flavobacteriia</taxon>
        <taxon>Flavobacteriales</taxon>
        <taxon>Flavobacteriaceae</taxon>
        <taxon>Flavobacterium</taxon>
    </lineage>
</organism>
<dbReference type="AlphaFoldDB" id="A0A3E0E796"/>
<name>A0A3E0E796_9FLAO</name>
<dbReference type="EMBL" id="QUNI01000013">
    <property type="protein sequence ID" value="REG94128.1"/>
    <property type="molecule type" value="Genomic_DNA"/>
</dbReference>
<proteinExistence type="predicted"/>
<keyword evidence="2" id="KW-1185">Reference proteome</keyword>